<feature type="compositionally biased region" description="Basic and acidic residues" evidence="1">
    <location>
        <begin position="72"/>
        <end position="87"/>
    </location>
</feature>
<dbReference type="EMBL" id="CAIJEO010000010">
    <property type="protein sequence ID" value="CAD0099442.1"/>
    <property type="molecule type" value="Genomic_DNA"/>
</dbReference>
<reference evidence="2" key="1">
    <citation type="submission" date="2020-06" db="EMBL/GenBank/DDBJ databases">
        <authorList>
            <person name="Onetto C."/>
        </authorList>
    </citation>
    <scope>NUCLEOTIDE SEQUENCE</scope>
</reference>
<dbReference type="Proteomes" id="UP000714618">
    <property type="component" value="Unassembled WGS sequence"/>
</dbReference>
<feature type="compositionally biased region" description="Polar residues" evidence="1">
    <location>
        <begin position="1"/>
        <end position="12"/>
    </location>
</feature>
<keyword evidence="3" id="KW-1185">Reference proteome</keyword>
<feature type="compositionally biased region" description="Basic residues" evidence="1">
    <location>
        <begin position="27"/>
        <end position="44"/>
    </location>
</feature>
<sequence length="93" mass="11006">MLQRNHQTQQLWKNPRKSRRWQYSQKNRLRSPGHQLRKKPHKPTRSREAEVSEPVQEPGDKEPIIDTTAGSEKSEEDTTMKEAPEQEKETEES</sequence>
<gene>
    <name evidence="2" type="ORF">AWRI4233_LOCUS8266</name>
</gene>
<comment type="caution">
    <text evidence="2">The sequence shown here is derived from an EMBL/GenBank/DDBJ whole genome shotgun (WGS) entry which is preliminary data.</text>
</comment>
<dbReference type="AlphaFoldDB" id="A0A9N8K2K4"/>
<feature type="region of interest" description="Disordered" evidence="1">
    <location>
        <begin position="1"/>
        <end position="93"/>
    </location>
</feature>
<name>A0A9N8K2K4_9PEZI</name>
<evidence type="ECO:0000256" key="1">
    <source>
        <dbReference type="SAM" id="MobiDB-lite"/>
    </source>
</evidence>
<evidence type="ECO:0000313" key="3">
    <source>
        <dbReference type="Proteomes" id="UP000714618"/>
    </source>
</evidence>
<protein>
    <submittedName>
        <fullName evidence="2">Uncharacterized protein</fullName>
    </submittedName>
</protein>
<accession>A0A9N8K2K4</accession>
<proteinExistence type="predicted"/>
<organism evidence="2 3">
    <name type="scientific">Aureobasidium mustum</name>
    <dbReference type="NCBI Taxonomy" id="2773714"/>
    <lineage>
        <taxon>Eukaryota</taxon>
        <taxon>Fungi</taxon>
        <taxon>Dikarya</taxon>
        <taxon>Ascomycota</taxon>
        <taxon>Pezizomycotina</taxon>
        <taxon>Dothideomycetes</taxon>
        <taxon>Dothideomycetidae</taxon>
        <taxon>Dothideales</taxon>
        <taxon>Saccotheciaceae</taxon>
        <taxon>Aureobasidium</taxon>
    </lineage>
</organism>
<evidence type="ECO:0000313" key="2">
    <source>
        <dbReference type="EMBL" id="CAD0099442.1"/>
    </source>
</evidence>